<gene>
    <name evidence="2" type="ORF">FHR34_002820</name>
</gene>
<evidence type="ECO:0000313" key="2">
    <source>
        <dbReference type="EMBL" id="MBB4923827.1"/>
    </source>
</evidence>
<feature type="region of interest" description="Disordered" evidence="1">
    <location>
        <begin position="46"/>
        <end position="90"/>
    </location>
</feature>
<dbReference type="AlphaFoldDB" id="A0A7W7R1R9"/>
<accession>A0A7W7R1R9</accession>
<protein>
    <submittedName>
        <fullName evidence="2">Uncharacterized protein</fullName>
    </submittedName>
</protein>
<comment type="caution">
    <text evidence="2">The sequence shown here is derived from an EMBL/GenBank/DDBJ whole genome shotgun (WGS) entry which is preliminary data.</text>
</comment>
<dbReference type="EMBL" id="JACHJV010000001">
    <property type="protein sequence ID" value="MBB4923827.1"/>
    <property type="molecule type" value="Genomic_DNA"/>
</dbReference>
<dbReference type="RefSeq" id="WP_184935867.1">
    <property type="nucleotide sequence ID" value="NZ_JACHJV010000001.1"/>
</dbReference>
<organism evidence="2 3">
    <name type="scientific">Kitasatospora kifunensis</name>
    <name type="common">Streptomyces kifunensis</name>
    <dbReference type="NCBI Taxonomy" id="58351"/>
    <lineage>
        <taxon>Bacteria</taxon>
        <taxon>Bacillati</taxon>
        <taxon>Actinomycetota</taxon>
        <taxon>Actinomycetes</taxon>
        <taxon>Kitasatosporales</taxon>
        <taxon>Streptomycetaceae</taxon>
        <taxon>Kitasatospora</taxon>
    </lineage>
</organism>
<proteinExistence type="predicted"/>
<feature type="compositionally biased region" description="Basic and acidic residues" evidence="1">
    <location>
        <begin position="77"/>
        <end position="90"/>
    </location>
</feature>
<evidence type="ECO:0000313" key="3">
    <source>
        <dbReference type="Proteomes" id="UP000540506"/>
    </source>
</evidence>
<reference evidence="2 3" key="1">
    <citation type="submission" date="2020-08" db="EMBL/GenBank/DDBJ databases">
        <title>Sequencing the genomes of 1000 actinobacteria strains.</title>
        <authorList>
            <person name="Klenk H.-P."/>
        </authorList>
    </citation>
    <scope>NUCLEOTIDE SEQUENCE [LARGE SCALE GENOMIC DNA]</scope>
    <source>
        <strain evidence="2 3">DSM 41654</strain>
    </source>
</reference>
<sequence length="90" mass="9866">MSRPATTPTTIYQPQLGELVNDLAHQGARGVYMGVLGDRAYLRPPGGGVEWDTDPDRLEPALPVSQLEPVSQRSTPRRADRVELSGEPDR</sequence>
<evidence type="ECO:0000256" key="1">
    <source>
        <dbReference type="SAM" id="MobiDB-lite"/>
    </source>
</evidence>
<keyword evidence="3" id="KW-1185">Reference proteome</keyword>
<name>A0A7W7R1R9_KITKI</name>
<dbReference type="Proteomes" id="UP000540506">
    <property type="component" value="Unassembled WGS sequence"/>
</dbReference>